<accession>A7S7R2</accession>
<dbReference type="InterPro" id="IPR002653">
    <property type="entry name" value="Znf_A20"/>
</dbReference>
<dbReference type="PANTHER" id="PTHR10634:SF67">
    <property type="entry name" value="AN1-TYPE ZINC FINGER PROTEIN 3"/>
    <property type="match status" value="1"/>
</dbReference>
<gene>
    <name evidence="8" type="ORF">NEMVEDRAFT_v1g167457</name>
</gene>
<dbReference type="InterPro" id="IPR050652">
    <property type="entry name" value="AN1_A20_ZnFinger"/>
</dbReference>
<sequence>MENPGSEPPRCRCGFFGSPQTLNLCSKCYKDELKRKSKGEEGNSSMVSSTGPVFAPKSAGSSSRVPTENDENSASASDETTEESTSRNEVCTDTPSGPYKQDDRPVQKNKKRCWTCKTRLELAQRELGICKCEYVFCHLHRLPEQHDCIYDHKESGRREAREKMVTLGPRKVGRSFQRIDE</sequence>
<organism evidence="8 9">
    <name type="scientific">Nematostella vectensis</name>
    <name type="common">Starlet sea anemone</name>
    <dbReference type="NCBI Taxonomy" id="45351"/>
    <lineage>
        <taxon>Eukaryota</taxon>
        <taxon>Metazoa</taxon>
        <taxon>Cnidaria</taxon>
        <taxon>Anthozoa</taxon>
        <taxon>Hexacorallia</taxon>
        <taxon>Actiniaria</taxon>
        <taxon>Edwardsiidae</taxon>
        <taxon>Nematostella</taxon>
    </lineage>
</organism>
<dbReference type="InParanoid" id="A7S7R2"/>
<name>A7S7R2_NEMVE</name>
<keyword evidence="1" id="KW-0479">Metal-binding</keyword>
<feature type="region of interest" description="Disordered" evidence="5">
    <location>
        <begin position="1"/>
        <end position="22"/>
    </location>
</feature>
<feature type="region of interest" description="Disordered" evidence="5">
    <location>
        <begin position="36"/>
        <end position="107"/>
    </location>
</feature>
<dbReference type="PROSITE" id="PS51036">
    <property type="entry name" value="ZF_A20"/>
    <property type="match status" value="1"/>
</dbReference>
<dbReference type="InterPro" id="IPR035896">
    <property type="entry name" value="AN1-like_Znf"/>
</dbReference>
<feature type="domain" description="A20-type" evidence="6">
    <location>
        <begin position="5"/>
        <end position="37"/>
    </location>
</feature>
<dbReference type="OrthoDB" id="428577at2759"/>
<dbReference type="PANTHER" id="PTHR10634">
    <property type="entry name" value="AN1-TYPE ZINC FINGER PROTEIN"/>
    <property type="match status" value="1"/>
</dbReference>
<evidence type="ECO:0000256" key="1">
    <source>
        <dbReference type="ARBA" id="ARBA00022723"/>
    </source>
</evidence>
<evidence type="ECO:0000256" key="3">
    <source>
        <dbReference type="ARBA" id="ARBA00022833"/>
    </source>
</evidence>
<dbReference type="STRING" id="45351.A7S7R2"/>
<dbReference type="Proteomes" id="UP000001593">
    <property type="component" value="Unassembled WGS sequence"/>
</dbReference>
<dbReference type="eggNOG" id="KOG3173">
    <property type="taxonomic scope" value="Eukaryota"/>
</dbReference>
<feature type="domain" description="AN1-type" evidence="7">
    <location>
        <begin position="107"/>
        <end position="156"/>
    </location>
</feature>
<dbReference type="GO" id="GO:0003677">
    <property type="term" value="F:DNA binding"/>
    <property type="evidence" value="ECO:0007669"/>
    <property type="project" value="InterPro"/>
</dbReference>
<dbReference type="Pfam" id="PF01754">
    <property type="entry name" value="zf-A20"/>
    <property type="match status" value="1"/>
</dbReference>
<dbReference type="PROSITE" id="PS51039">
    <property type="entry name" value="ZF_AN1"/>
    <property type="match status" value="1"/>
</dbReference>
<keyword evidence="9" id="KW-1185">Reference proteome</keyword>
<evidence type="ECO:0000259" key="7">
    <source>
        <dbReference type="PROSITE" id="PS51039"/>
    </source>
</evidence>
<evidence type="ECO:0000313" key="9">
    <source>
        <dbReference type="Proteomes" id="UP000001593"/>
    </source>
</evidence>
<evidence type="ECO:0000256" key="2">
    <source>
        <dbReference type="ARBA" id="ARBA00022771"/>
    </source>
</evidence>
<reference evidence="8 9" key="1">
    <citation type="journal article" date="2007" name="Science">
        <title>Sea anemone genome reveals ancestral eumetazoan gene repertoire and genomic organization.</title>
        <authorList>
            <person name="Putnam N.H."/>
            <person name="Srivastava M."/>
            <person name="Hellsten U."/>
            <person name="Dirks B."/>
            <person name="Chapman J."/>
            <person name="Salamov A."/>
            <person name="Terry A."/>
            <person name="Shapiro H."/>
            <person name="Lindquist E."/>
            <person name="Kapitonov V.V."/>
            <person name="Jurka J."/>
            <person name="Genikhovich G."/>
            <person name="Grigoriev I.V."/>
            <person name="Lucas S.M."/>
            <person name="Steele R.E."/>
            <person name="Finnerty J.R."/>
            <person name="Technau U."/>
            <person name="Martindale M.Q."/>
            <person name="Rokhsar D.S."/>
        </authorList>
    </citation>
    <scope>NUCLEOTIDE SEQUENCE [LARGE SCALE GENOMIC DNA]</scope>
    <source>
        <strain evidence="9">CH2 X CH6</strain>
    </source>
</reference>
<protein>
    <submittedName>
        <fullName evidence="8">Uncharacterized protein</fullName>
    </submittedName>
</protein>
<evidence type="ECO:0000256" key="5">
    <source>
        <dbReference type="SAM" id="MobiDB-lite"/>
    </source>
</evidence>
<dbReference type="InterPro" id="IPR000058">
    <property type="entry name" value="Znf_AN1"/>
</dbReference>
<proteinExistence type="predicted"/>
<dbReference type="OMA" id="VFCMRHR"/>
<evidence type="ECO:0000256" key="4">
    <source>
        <dbReference type="PROSITE-ProRule" id="PRU00449"/>
    </source>
</evidence>
<dbReference type="SMART" id="SM00154">
    <property type="entry name" value="ZnF_AN1"/>
    <property type="match status" value="1"/>
</dbReference>
<evidence type="ECO:0000259" key="6">
    <source>
        <dbReference type="PROSITE" id="PS51036"/>
    </source>
</evidence>
<dbReference type="SUPFAM" id="SSF57716">
    <property type="entry name" value="Glucocorticoid receptor-like (DNA-binding domain)"/>
    <property type="match status" value="1"/>
</dbReference>
<keyword evidence="3" id="KW-0862">Zinc</keyword>
<dbReference type="SUPFAM" id="SSF118310">
    <property type="entry name" value="AN1-like Zinc finger"/>
    <property type="match status" value="1"/>
</dbReference>
<dbReference type="GO" id="GO:0008270">
    <property type="term" value="F:zinc ion binding"/>
    <property type="evidence" value="ECO:0007669"/>
    <property type="project" value="UniProtKB-KW"/>
</dbReference>
<dbReference type="AlphaFoldDB" id="A7S7R2"/>
<feature type="compositionally biased region" description="Polar residues" evidence="5">
    <location>
        <begin position="42"/>
        <end position="51"/>
    </location>
</feature>
<dbReference type="HOGENOM" id="CLU_057016_1_0_1"/>
<keyword evidence="2 4" id="KW-0863">Zinc-finger</keyword>
<evidence type="ECO:0000313" key="8">
    <source>
        <dbReference type="EMBL" id="EDO40239.1"/>
    </source>
</evidence>
<dbReference type="EMBL" id="DS469594">
    <property type="protein sequence ID" value="EDO40239.1"/>
    <property type="molecule type" value="Genomic_DNA"/>
</dbReference>
<dbReference type="PhylomeDB" id="A7S7R2"/>
<dbReference type="Gene3D" id="1.20.5.4770">
    <property type="match status" value="1"/>
</dbReference>
<dbReference type="Gene3D" id="4.10.1110.10">
    <property type="entry name" value="AN1-like Zinc finger"/>
    <property type="match status" value="1"/>
</dbReference>
<dbReference type="SMART" id="SM00259">
    <property type="entry name" value="ZnF_A20"/>
    <property type="match status" value="1"/>
</dbReference>
<dbReference type="KEGG" id="nve:5511975"/>